<proteinExistence type="predicted"/>
<gene>
    <name evidence="2" type="ORF">C1SCF055_LOCUS3727</name>
</gene>
<organism evidence="2">
    <name type="scientific">Cladocopium goreaui</name>
    <dbReference type="NCBI Taxonomy" id="2562237"/>
    <lineage>
        <taxon>Eukaryota</taxon>
        <taxon>Sar</taxon>
        <taxon>Alveolata</taxon>
        <taxon>Dinophyceae</taxon>
        <taxon>Suessiales</taxon>
        <taxon>Symbiodiniaceae</taxon>
        <taxon>Cladocopium</taxon>
    </lineage>
</organism>
<accession>A0A9P1FGP8</accession>
<comment type="caution">
    <text evidence="2">The sequence shown here is derived from an EMBL/GenBank/DDBJ whole genome shotgun (WGS) entry which is preliminary data.</text>
</comment>
<keyword evidence="4" id="KW-1185">Reference proteome</keyword>
<name>A0A9P1FGP8_9DINO</name>
<dbReference type="AlphaFoldDB" id="A0A9P1FGP8"/>
<sequence length="270" mass="31114">MFLFASVFHQFSVRGAMSEDFAHAKRRFQRLTLQALELAGQDLHSLRADQVYVKQHIQESVVRLNGLTSRMHRCGARVEQQGEEKRKLEMRVAELTQAKVCHGPLFPFISEDTEASEAQVLPTSSPQRRRPLRCLRCPRCPRCERLQKKLMQLRGKMRATRCAAFRQLQRAQRKVSAQLQSLAATVRQEDQQLAIFVSRRNIHLEVLFDRLLLARFLSTWRGSLSPRSKAKLQLGTERSERMASSEDGGTGRLTDDWPWKINPHQISQGL</sequence>
<reference evidence="2" key="1">
    <citation type="submission" date="2022-10" db="EMBL/GenBank/DDBJ databases">
        <authorList>
            <person name="Chen Y."/>
            <person name="Dougan E. K."/>
            <person name="Chan C."/>
            <person name="Rhodes N."/>
            <person name="Thang M."/>
        </authorList>
    </citation>
    <scope>NUCLEOTIDE SEQUENCE</scope>
</reference>
<protein>
    <submittedName>
        <fullName evidence="2">Uncharacterized protein</fullName>
    </submittedName>
</protein>
<dbReference type="Proteomes" id="UP001152797">
    <property type="component" value="Unassembled WGS sequence"/>
</dbReference>
<evidence type="ECO:0000313" key="4">
    <source>
        <dbReference type="Proteomes" id="UP001152797"/>
    </source>
</evidence>
<dbReference type="EMBL" id="CAMXCT010000201">
    <property type="protein sequence ID" value="CAI3975396.1"/>
    <property type="molecule type" value="Genomic_DNA"/>
</dbReference>
<dbReference type="EMBL" id="CAMXCT020000201">
    <property type="protein sequence ID" value="CAL1128771.1"/>
    <property type="molecule type" value="Genomic_DNA"/>
</dbReference>
<dbReference type="EMBL" id="CAMXCT030000201">
    <property type="protein sequence ID" value="CAL4762708.1"/>
    <property type="molecule type" value="Genomic_DNA"/>
</dbReference>
<evidence type="ECO:0000313" key="3">
    <source>
        <dbReference type="EMBL" id="CAL4762708.1"/>
    </source>
</evidence>
<evidence type="ECO:0000256" key="1">
    <source>
        <dbReference type="SAM" id="MobiDB-lite"/>
    </source>
</evidence>
<reference evidence="3 4" key="2">
    <citation type="submission" date="2024-05" db="EMBL/GenBank/DDBJ databases">
        <authorList>
            <person name="Chen Y."/>
            <person name="Shah S."/>
            <person name="Dougan E. K."/>
            <person name="Thang M."/>
            <person name="Chan C."/>
        </authorList>
    </citation>
    <scope>NUCLEOTIDE SEQUENCE [LARGE SCALE GENOMIC DNA]</scope>
</reference>
<feature type="region of interest" description="Disordered" evidence="1">
    <location>
        <begin position="231"/>
        <end position="270"/>
    </location>
</feature>
<evidence type="ECO:0000313" key="2">
    <source>
        <dbReference type="EMBL" id="CAI3975396.1"/>
    </source>
</evidence>